<dbReference type="PANTHER" id="PTHR30294:SF29">
    <property type="entry name" value="MULTIDRUG ABC TRANSPORTER PERMEASE YBHS-RELATED"/>
    <property type="match status" value="1"/>
</dbReference>
<evidence type="ECO:0000256" key="2">
    <source>
        <dbReference type="ARBA" id="ARBA00022475"/>
    </source>
</evidence>
<dbReference type="AlphaFoldDB" id="W6M1A9"/>
<evidence type="ECO:0000256" key="5">
    <source>
        <dbReference type="ARBA" id="ARBA00023136"/>
    </source>
</evidence>
<organism evidence="7 8">
    <name type="scientific">Candidatus Competibacter denitrificans Run_A_D11</name>
    <dbReference type="NCBI Taxonomy" id="1400863"/>
    <lineage>
        <taxon>Bacteria</taxon>
        <taxon>Pseudomonadati</taxon>
        <taxon>Pseudomonadota</taxon>
        <taxon>Gammaproteobacteria</taxon>
        <taxon>Candidatus Competibacteraceae</taxon>
        <taxon>Candidatus Competibacter</taxon>
    </lineage>
</organism>
<name>W6M1A9_9GAMM</name>
<proteinExistence type="predicted"/>
<feature type="transmembrane region" description="Helical" evidence="6">
    <location>
        <begin position="106"/>
        <end position="133"/>
    </location>
</feature>
<dbReference type="RefSeq" id="WP_048670338.1">
    <property type="nucleotide sequence ID" value="NZ_CBTJ020000020.1"/>
</dbReference>
<sequence>MILLIASRELRRLWLSPVAWTLLAVAQGLCAWLFLLLIDDFRNLQGRLVGLENPPGVTDLVAAPLFRVAVWCFLMLTPLLTMNLISEERRSRTLDLLLSSPVSVAAIVLGKYLGVLVFLLGATALIALMPLTLGTGTTLDVGKLLAGWLGLALLVAGFAAAGLYISTLTSQPMVAAVATLGLLLFLCVIDLRTVGGEAAGSLLGYLSLLGHHDALLRGLFDSADVVYYLLFSVTFLGLAIQRLDNERLGH</sequence>
<evidence type="ECO:0000256" key="6">
    <source>
        <dbReference type="SAM" id="Phobius"/>
    </source>
</evidence>
<dbReference type="STRING" id="1400863.BN873_150005"/>
<gene>
    <name evidence="7" type="ORF">BN873_150005</name>
</gene>
<feature type="transmembrane region" description="Helical" evidence="6">
    <location>
        <begin position="65"/>
        <end position="85"/>
    </location>
</feature>
<dbReference type="Proteomes" id="UP000035760">
    <property type="component" value="Unassembled WGS sequence"/>
</dbReference>
<evidence type="ECO:0000256" key="3">
    <source>
        <dbReference type="ARBA" id="ARBA00022692"/>
    </source>
</evidence>
<comment type="subcellular location">
    <subcellularLocation>
        <location evidence="1">Cell membrane</location>
        <topology evidence="1">Multi-pass membrane protein</topology>
    </subcellularLocation>
</comment>
<dbReference type="OrthoDB" id="9794512at2"/>
<dbReference type="InterPro" id="IPR051449">
    <property type="entry name" value="ABC-2_transporter_component"/>
</dbReference>
<dbReference type="PANTHER" id="PTHR30294">
    <property type="entry name" value="MEMBRANE COMPONENT OF ABC TRANSPORTER YHHJ-RELATED"/>
    <property type="match status" value="1"/>
</dbReference>
<evidence type="ECO:0008006" key="9">
    <source>
        <dbReference type="Google" id="ProtNLM"/>
    </source>
</evidence>
<dbReference type="GO" id="GO:0140359">
    <property type="term" value="F:ABC-type transporter activity"/>
    <property type="evidence" value="ECO:0007669"/>
    <property type="project" value="InterPro"/>
</dbReference>
<evidence type="ECO:0000313" key="7">
    <source>
        <dbReference type="EMBL" id="CDI01217.1"/>
    </source>
</evidence>
<accession>W6M1A9</accession>
<evidence type="ECO:0000256" key="1">
    <source>
        <dbReference type="ARBA" id="ARBA00004651"/>
    </source>
</evidence>
<dbReference type="Pfam" id="PF12679">
    <property type="entry name" value="ABC2_membrane_2"/>
    <property type="match status" value="1"/>
</dbReference>
<comment type="caution">
    <text evidence="7">The sequence shown here is derived from an EMBL/GenBank/DDBJ whole genome shotgun (WGS) entry which is preliminary data.</text>
</comment>
<feature type="transmembrane region" description="Helical" evidence="6">
    <location>
        <begin position="173"/>
        <end position="194"/>
    </location>
</feature>
<dbReference type="EMBL" id="CBTJ020000020">
    <property type="protein sequence ID" value="CDI01217.1"/>
    <property type="molecule type" value="Genomic_DNA"/>
</dbReference>
<evidence type="ECO:0000313" key="8">
    <source>
        <dbReference type="Proteomes" id="UP000035760"/>
    </source>
</evidence>
<feature type="transmembrane region" description="Helical" evidence="6">
    <location>
        <begin position="12"/>
        <end position="38"/>
    </location>
</feature>
<dbReference type="GO" id="GO:0005886">
    <property type="term" value="C:plasma membrane"/>
    <property type="evidence" value="ECO:0007669"/>
    <property type="project" value="UniProtKB-SubCell"/>
</dbReference>
<feature type="transmembrane region" description="Helical" evidence="6">
    <location>
        <begin position="225"/>
        <end position="243"/>
    </location>
</feature>
<keyword evidence="4 6" id="KW-1133">Transmembrane helix</keyword>
<keyword evidence="5 6" id="KW-0472">Membrane</keyword>
<keyword evidence="8" id="KW-1185">Reference proteome</keyword>
<reference evidence="7" key="1">
    <citation type="submission" date="2013-07" db="EMBL/GenBank/DDBJ databases">
        <authorList>
            <person name="McIlroy S."/>
        </authorList>
    </citation>
    <scope>NUCLEOTIDE SEQUENCE [LARGE SCALE GENOMIC DNA]</scope>
    <source>
        <strain evidence="7">Run_A_D11</strain>
    </source>
</reference>
<reference evidence="7" key="2">
    <citation type="submission" date="2014-03" db="EMBL/GenBank/DDBJ databases">
        <title>Candidatus Competibacter-lineage genomes retrieved from metagenomes reveal functional metabolic diversity.</title>
        <authorList>
            <person name="McIlroy S.J."/>
            <person name="Albertsen M."/>
            <person name="Andresen E.K."/>
            <person name="Saunders A.M."/>
            <person name="Kristiansen R."/>
            <person name="Stokholm-Bjerregaard M."/>
            <person name="Nielsen K.L."/>
            <person name="Nielsen P.H."/>
        </authorList>
    </citation>
    <scope>NUCLEOTIDE SEQUENCE</scope>
    <source>
        <strain evidence="7">Run_A_D11</strain>
    </source>
</reference>
<protein>
    <recommendedName>
        <fullName evidence="9">ABC transporter permease</fullName>
    </recommendedName>
</protein>
<keyword evidence="2" id="KW-1003">Cell membrane</keyword>
<evidence type="ECO:0000256" key="4">
    <source>
        <dbReference type="ARBA" id="ARBA00022989"/>
    </source>
</evidence>
<feature type="transmembrane region" description="Helical" evidence="6">
    <location>
        <begin position="145"/>
        <end position="166"/>
    </location>
</feature>
<keyword evidence="3 6" id="KW-0812">Transmembrane</keyword>